<accession>A0A9J7BVI0</accession>
<dbReference type="NCBIfam" id="TIGR03434">
    <property type="entry name" value="ADOP"/>
    <property type="match status" value="1"/>
</dbReference>
<dbReference type="GO" id="GO:0005886">
    <property type="term" value="C:plasma membrane"/>
    <property type="evidence" value="ECO:0007669"/>
    <property type="project" value="UniProtKB-SubCell"/>
</dbReference>
<dbReference type="KEGG" id="orp:MOP44_12285"/>
<name>A0A9J7BVI0_9BACT</name>
<keyword evidence="2" id="KW-1003">Cell membrane</keyword>
<sequence>MRWLSRLGVQFRMLFSRNRAHRELDAELRDHLDRQIAENTARGMSDESARAAALRTFGNPALLRDQAHDTWNWAAAESLLHDVRIGCRTLLRTPGFTVIAILVMALGIGANVALFTIVRGVLLKPLPYSDPERLVTLYERSASEGLGMFNPVAAGSFSEWQRAATGVEQMALVSPFQNYNVSAEGGKLPERIDAGFCSWNLFSLLGVQPALGRTFAEADDEHSAQSTVMLSDAFWRRRYAGDPAIVGKTIWLDAKPYTVVGVLPASFLFNSAFGGNTVQVWTPVGHEFPEALLKAYDDHEGIVMARLKPGVTLQSVLAQLGAVQAQIKKEHAAGGVNGAVNGRSMLDDAVHDYKTPLYALLAATGCVLLIACMNVASLLIARTAARGKEMAIRTALGGGRMRLMRERLTESLLISVMAGAVGIGISWAALQLLVKMRPDMNRVESIRIDGGVALFTIAAIASCALFAGLISALGADGKRLLSALQESSRANRGSHQRATLRRVLLVLEVSLTVVLLAGAGLLLKSYQRLRTTDLGIPINNALRLHVSLPESRYKEEVQQVAFFEQLIAGVRALPGVEAAGLVSTAPGQGWGGDSLADTLEQPRRQEDLLDIHRRAADPGYFAAAQIPLLRGRIFTSDERLSRSDVALISLSTAQQLFPGQDPIGKHLHFGYNKDVYEIIGVVGDVRWDIHEPPKPTMYMPLYGHDWTGATIFVRGRNVESLAMPIENVVGRLDRDLPVSNVMTFRESIAKSTIDSQFDSLLILSFAVIALILAGAGLYGVLAYLVTQRTGEIGIRMALGAPRKQVMRLMLLDGLRPALIGLVLGLAGSAATGRLIASMLFDTKPLDAGIYTAVAATLLVVAGIACMLPAWRASRIDPMQALRTE</sequence>
<feature type="transmembrane region" description="Helical" evidence="7">
    <location>
        <begin position="503"/>
        <end position="523"/>
    </location>
</feature>
<evidence type="ECO:0000313" key="10">
    <source>
        <dbReference type="EMBL" id="UWZ86695.1"/>
    </source>
</evidence>
<evidence type="ECO:0000256" key="3">
    <source>
        <dbReference type="ARBA" id="ARBA00022692"/>
    </source>
</evidence>
<dbReference type="Pfam" id="PF02687">
    <property type="entry name" value="FtsX"/>
    <property type="match status" value="2"/>
</dbReference>
<organism evidence="10 11">
    <name type="scientific">Occallatibacter riparius</name>
    <dbReference type="NCBI Taxonomy" id="1002689"/>
    <lineage>
        <taxon>Bacteria</taxon>
        <taxon>Pseudomonadati</taxon>
        <taxon>Acidobacteriota</taxon>
        <taxon>Terriglobia</taxon>
        <taxon>Terriglobales</taxon>
        <taxon>Acidobacteriaceae</taxon>
        <taxon>Occallatibacter</taxon>
    </lineage>
</organism>
<dbReference type="Proteomes" id="UP001059380">
    <property type="component" value="Chromosome"/>
</dbReference>
<feature type="transmembrane region" description="Helical" evidence="7">
    <location>
        <begin position="847"/>
        <end position="870"/>
    </location>
</feature>
<feature type="domain" description="ABC3 transporter permease C-terminal" evidence="8">
    <location>
        <begin position="764"/>
        <end position="877"/>
    </location>
</feature>
<dbReference type="PANTHER" id="PTHR30572">
    <property type="entry name" value="MEMBRANE COMPONENT OF TRANSPORTER-RELATED"/>
    <property type="match status" value="1"/>
</dbReference>
<evidence type="ECO:0000256" key="5">
    <source>
        <dbReference type="ARBA" id="ARBA00023136"/>
    </source>
</evidence>
<evidence type="ECO:0000256" key="6">
    <source>
        <dbReference type="ARBA" id="ARBA00038076"/>
    </source>
</evidence>
<dbReference type="InterPro" id="IPR050250">
    <property type="entry name" value="Macrolide_Exporter_MacB"/>
</dbReference>
<comment type="subcellular location">
    <subcellularLocation>
        <location evidence="1">Cell membrane</location>
        <topology evidence="1">Multi-pass membrane protein</topology>
    </subcellularLocation>
</comment>
<feature type="domain" description="ABC3 transporter permease C-terminal" evidence="8">
    <location>
        <begin position="364"/>
        <end position="473"/>
    </location>
</feature>
<feature type="transmembrane region" description="Helical" evidence="7">
    <location>
        <begin position="357"/>
        <end position="381"/>
    </location>
</feature>
<feature type="transmembrane region" description="Helical" evidence="7">
    <location>
        <begin position="450"/>
        <end position="475"/>
    </location>
</feature>
<gene>
    <name evidence="10" type="ORF">MOP44_12285</name>
</gene>
<reference evidence="10" key="1">
    <citation type="submission" date="2021-04" db="EMBL/GenBank/DDBJ databases">
        <title>Phylogenetic analysis of Acidobacteriaceae.</title>
        <authorList>
            <person name="Qiu L."/>
            <person name="Zhang Q."/>
        </authorList>
    </citation>
    <scope>NUCLEOTIDE SEQUENCE</scope>
    <source>
        <strain evidence="10">DSM 25168</strain>
    </source>
</reference>
<evidence type="ECO:0000256" key="2">
    <source>
        <dbReference type="ARBA" id="ARBA00022475"/>
    </source>
</evidence>
<evidence type="ECO:0000259" key="9">
    <source>
        <dbReference type="Pfam" id="PF12704"/>
    </source>
</evidence>
<dbReference type="InterPro" id="IPR025857">
    <property type="entry name" value="MacB_PCD"/>
</dbReference>
<dbReference type="InterPro" id="IPR017800">
    <property type="entry name" value="ADOP"/>
</dbReference>
<proteinExistence type="inferred from homology"/>
<keyword evidence="3 7" id="KW-0812">Transmembrane</keyword>
<evidence type="ECO:0000256" key="7">
    <source>
        <dbReference type="SAM" id="Phobius"/>
    </source>
</evidence>
<feature type="domain" description="MacB-like periplasmic core" evidence="9">
    <location>
        <begin position="97"/>
        <end position="322"/>
    </location>
</feature>
<dbReference type="Pfam" id="PF12704">
    <property type="entry name" value="MacB_PCD"/>
    <property type="match status" value="2"/>
</dbReference>
<feature type="transmembrane region" description="Helical" evidence="7">
    <location>
        <begin position="98"/>
        <end position="122"/>
    </location>
</feature>
<feature type="domain" description="MacB-like periplasmic core" evidence="9">
    <location>
        <begin position="570"/>
        <end position="713"/>
    </location>
</feature>
<evidence type="ECO:0000256" key="1">
    <source>
        <dbReference type="ARBA" id="ARBA00004651"/>
    </source>
</evidence>
<evidence type="ECO:0000259" key="8">
    <source>
        <dbReference type="Pfam" id="PF02687"/>
    </source>
</evidence>
<feature type="transmembrane region" description="Helical" evidence="7">
    <location>
        <begin position="805"/>
        <end position="827"/>
    </location>
</feature>
<evidence type="ECO:0000256" key="4">
    <source>
        <dbReference type="ARBA" id="ARBA00022989"/>
    </source>
</evidence>
<evidence type="ECO:0000313" key="11">
    <source>
        <dbReference type="Proteomes" id="UP001059380"/>
    </source>
</evidence>
<keyword evidence="4 7" id="KW-1133">Transmembrane helix</keyword>
<dbReference type="NCBIfam" id="NF038403">
    <property type="entry name" value="perm_prefix_1"/>
    <property type="match status" value="1"/>
</dbReference>
<dbReference type="GO" id="GO:0022857">
    <property type="term" value="F:transmembrane transporter activity"/>
    <property type="evidence" value="ECO:0007669"/>
    <property type="project" value="TreeGrafter"/>
</dbReference>
<keyword evidence="5 7" id="KW-0472">Membrane</keyword>
<dbReference type="InterPro" id="IPR047928">
    <property type="entry name" value="Perm_prefix_1"/>
</dbReference>
<dbReference type="PANTHER" id="PTHR30572:SF4">
    <property type="entry name" value="ABC TRANSPORTER PERMEASE YTRF"/>
    <property type="match status" value="1"/>
</dbReference>
<protein>
    <submittedName>
        <fullName evidence="10">ABC transporter permease</fullName>
    </submittedName>
</protein>
<comment type="similarity">
    <text evidence="6">Belongs to the ABC-4 integral membrane protein family.</text>
</comment>
<feature type="transmembrane region" description="Helical" evidence="7">
    <location>
        <begin position="760"/>
        <end position="785"/>
    </location>
</feature>
<dbReference type="EMBL" id="CP093313">
    <property type="protein sequence ID" value="UWZ86695.1"/>
    <property type="molecule type" value="Genomic_DNA"/>
</dbReference>
<feature type="transmembrane region" description="Helical" evidence="7">
    <location>
        <begin position="411"/>
        <end position="430"/>
    </location>
</feature>
<keyword evidence="11" id="KW-1185">Reference proteome</keyword>
<dbReference type="InterPro" id="IPR003838">
    <property type="entry name" value="ABC3_permease_C"/>
</dbReference>
<dbReference type="AlphaFoldDB" id="A0A9J7BVI0"/>
<dbReference type="RefSeq" id="WP_260796332.1">
    <property type="nucleotide sequence ID" value="NZ_CP093313.1"/>
</dbReference>